<dbReference type="Pfam" id="PF21010">
    <property type="entry name" value="HA2_C"/>
    <property type="match status" value="1"/>
</dbReference>
<protein>
    <submittedName>
        <fullName evidence="3">Ythdc2 protein</fullName>
    </submittedName>
</protein>
<dbReference type="AlphaFoldDB" id="A0A812UT93"/>
<feature type="region of interest" description="Disordered" evidence="1">
    <location>
        <begin position="276"/>
        <end position="400"/>
    </location>
</feature>
<comment type="caution">
    <text evidence="3">The sequence shown here is derived from an EMBL/GenBank/DDBJ whole genome shotgun (WGS) entry which is preliminary data.</text>
</comment>
<feature type="compositionally biased region" description="Low complexity" evidence="1">
    <location>
        <begin position="351"/>
        <end position="362"/>
    </location>
</feature>
<dbReference type="Gene3D" id="1.20.120.1080">
    <property type="match status" value="1"/>
</dbReference>
<dbReference type="EMBL" id="CAJNDS010002763">
    <property type="protein sequence ID" value="CAE7588965.1"/>
    <property type="molecule type" value="Genomic_DNA"/>
</dbReference>
<feature type="domain" description="Helicase-associated" evidence="2">
    <location>
        <begin position="56"/>
        <end position="171"/>
    </location>
</feature>
<proteinExistence type="predicted"/>
<dbReference type="PANTHER" id="PTHR18934:SF213">
    <property type="entry name" value="3'-5' RNA HELICASE YTHDC2"/>
    <property type="match status" value="1"/>
</dbReference>
<dbReference type="OrthoDB" id="10663800at2759"/>
<dbReference type="SMART" id="SM00847">
    <property type="entry name" value="HA2"/>
    <property type="match status" value="1"/>
</dbReference>
<evidence type="ECO:0000256" key="1">
    <source>
        <dbReference type="SAM" id="MobiDB-lite"/>
    </source>
</evidence>
<reference evidence="3" key="1">
    <citation type="submission" date="2021-02" db="EMBL/GenBank/DDBJ databases">
        <authorList>
            <person name="Dougan E. K."/>
            <person name="Rhodes N."/>
            <person name="Thang M."/>
            <person name="Chan C."/>
        </authorList>
    </citation>
    <scope>NUCLEOTIDE SEQUENCE</scope>
</reference>
<dbReference type="GO" id="GO:0003723">
    <property type="term" value="F:RNA binding"/>
    <property type="evidence" value="ECO:0007669"/>
    <property type="project" value="TreeGrafter"/>
</dbReference>
<organism evidence="3 4">
    <name type="scientific">Symbiodinium natans</name>
    <dbReference type="NCBI Taxonomy" id="878477"/>
    <lineage>
        <taxon>Eukaryota</taxon>
        <taxon>Sar</taxon>
        <taxon>Alveolata</taxon>
        <taxon>Dinophyceae</taxon>
        <taxon>Suessiales</taxon>
        <taxon>Symbiodiniaceae</taxon>
        <taxon>Symbiodinium</taxon>
    </lineage>
</organism>
<evidence type="ECO:0000259" key="2">
    <source>
        <dbReference type="SMART" id="SM00847"/>
    </source>
</evidence>
<name>A0A812UT93_9DINO</name>
<keyword evidence="4" id="KW-1185">Reference proteome</keyword>
<gene>
    <name evidence="3" type="primary">Ythdc2</name>
    <name evidence="3" type="ORF">SNAT2548_LOCUS33558</name>
</gene>
<dbReference type="Proteomes" id="UP000604046">
    <property type="component" value="Unassembled WGS sequence"/>
</dbReference>
<feature type="compositionally biased region" description="Basic and acidic residues" evidence="1">
    <location>
        <begin position="377"/>
        <end position="400"/>
    </location>
</feature>
<evidence type="ECO:0000313" key="3">
    <source>
        <dbReference type="EMBL" id="CAE7588965.1"/>
    </source>
</evidence>
<feature type="compositionally biased region" description="Basic and acidic residues" evidence="1">
    <location>
        <begin position="283"/>
        <end position="295"/>
    </location>
</feature>
<evidence type="ECO:0000313" key="4">
    <source>
        <dbReference type="Proteomes" id="UP000604046"/>
    </source>
</evidence>
<feature type="compositionally biased region" description="Basic and acidic residues" evidence="1">
    <location>
        <begin position="306"/>
        <end position="328"/>
    </location>
</feature>
<dbReference type="GO" id="GO:0004386">
    <property type="term" value="F:helicase activity"/>
    <property type="evidence" value="ECO:0007669"/>
    <property type="project" value="TreeGrafter"/>
</dbReference>
<dbReference type="InterPro" id="IPR007502">
    <property type="entry name" value="Helicase-assoc_dom"/>
</dbReference>
<accession>A0A812UT93</accession>
<sequence length="496" mass="54163">AAMLDGHRPPEMLRSALDDVCLHAQLVLTRQGRQDVSVEDFLRGAPDPPEERSVRNAQQLLREIGALTAATVAEDEDKEASEVPRQGLTALGVHLCSLPLSPQFAKMVIWANLLGVGGAALAVVSGLQYREPFVSLGDAQRSLSLAQANKAVRAAKRALSAPESSDHVALWAATIGFEAARLRGGDHARRFCEANCLSFRQMQTSRQTSAKLRAELRGGKPCFQIEDFHLAGSGVGELRLTASELQALQQYLSGLGLTDVELEPCADEASAQPVVEAKISEATPKKRANEAKDAAQEVVSMPHPKRVVEAKISEATPKKRANEAKDAAQEVVSVPHPKRVRAASPDSDAGTPRSLTPTSRSSTPERDLTGPSQDPDGNQKEKEDGNQDGNQKEKEAKRELQRMIDQLDDDKLAKLIELSQPDKDPKTGEHILGYDKLAPDKRESFRQLVAQLLKEQEKDTEDMKCGKATCVKRPIAPADEHEQAVQEMLREFESWI</sequence>
<feature type="non-terminal residue" evidence="3">
    <location>
        <position position="1"/>
    </location>
</feature>
<dbReference type="PANTHER" id="PTHR18934">
    <property type="entry name" value="ATP-DEPENDENT RNA HELICASE"/>
    <property type="match status" value="1"/>
</dbReference>